<reference evidence="1" key="1">
    <citation type="submission" date="2021-02" db="EMBL/GenBank/DDBJ databases">
        <authorList>
            <consortium name="DOE Joint Genome Institute"/>
            <person name="Ahrendt S."/>
            <person name="Looney B.P."/>
            <person name="Miyauchi S."/>
            <person name="Morin E."/>
            <person name="Drula E."/>
            <person name="Courty P.E."/>
            <person name="Chicoki N."/>
            <person name="Fauchery L."/>
            <person name="Kohler A."/>
            <person name="Kuo A."/>
            <person name="Labutti K."/>
            <person name="Pangilinan J."/>
            <person name="Lipzen A."/>
            <person name="Riley R."/>
            <person name="Andreopoulos W."/>
            <person name="He G."/>
            <person name="Johnson J."/>
            <person name="Barry K.W."/>
            <person name="Grigoriev I.V."/>
            <person name="Nagy L."/>
            <person name="Hibbett D."/>
            <person name="Henrissat B."/>
            <person name="Matheny P.B."/>
            <person name="Labbe J."/>
            <person name="Martin F."/>
        </authorList>
    </citation>
    <scope>NUCLEOTIDE SEQUENCE</scope>
    <source>
        <strain evidence="1">FP105234-sp</strain>
    </source>
</reference>
<keyword evidence="2" id="KW-1185">Reference proteome</keyword>
<name>A0ACB8S0Y3_9AGAM</name>
<organism evidence="1 2">
    <name type="scientific">Auriscalpium vulgare</name>
    <dbReference type="NCBI Taxonomy" id="40419"/>
    <lineage>
        <taxon>Eukaryota</taxon>
        <taxon>Fungi</taxon>
        <taxon>Dikarya</taxon>
        <taxon>Basidiomycota</taxon>
        <taxon>Agaricomycotina</taxon>
        <taxon>Agaricomycetes</taxon>
        <taxon>Russulales</taxon>
        <taxon>Auriscalpiaceae</taxon>
        <taxon>Auriscalpium</taxon>
    </lineage>
</organism>
<gene>
    <name evidence="1" type="ORF">FA95DRAFT_684561</name>
</gene>
<evidence type="ECO:0000313" key="2">
    <source>
        <dbReference type="Proteomes" id="UP000814033"/>
    </source>
</evidence>
<comment type="caution">
    <text evidence="1">The sequence shown here is derived from an EMBL/GenBank/DDBJ whole genome shotgun (WGS) entry which is preliminary data.</text>
</comment>
<sequence>MLYRLLLQSAKRARQRPSLLRAAYSCSRPAISIPEPPGIEEISYIPPLYHEQDIALNKAKKVDPTFGLRYFVPPDQSTLLAYWPDLKDRLLARPGAFPPISSITACSSYEIHEVPGKGKSMFATEAIAPGALIARERPLLVAPALTPLKYSEERIHLSHMPENIRDKFLALHNCKMPSHPRGIMATNAFSAGNMPGQSHFGLYGATYNDISRANHSCRANARHRWNLDMFAGELRAQRAIAAGEEVTVRYSTDGARADRQEELRERYGFDCACEICSLPPAALARDDHSRKTLDDLWSLLLWGGSSCVQKLPSEVHLGCVSLLEGIRDETAEFWRVHAGELARAYCTLGQREDAVRWARKAMEKTMASTGDDGGWAAVVEAPERTDVWRSQAVGK</sequence>
<dbReference type="Proteomes" id="UP000814033">
    <property type="component" value="Unassembled WGS sequence"/>
</dbReference>
<proteinExistence type="predicted"/>
<accession>A0ACB8S0Y3</accession>
<dbReference type="EMBL" id="MU275865">
    <property type="protein sequence ID" value="KAI0050098.1"/>
    <property type="molecule type" value="Genomic_DNA"/>
</dbReference>
<evidence type="ECO:0000313" key="1">
    <source>
        <dbReference type="EMBL" id="KAI0050098.1"/>
    </source>
</evidence>
<reference evidence="1" key="2">
    <citation type="journal article" date="2022" name="New Phytol.">
        <title>Evolutionary transition to the ectomycorrhizal habit in the genomes of a hyperdiverse lineage of mushroom-forming fungi.</title>
        <authorList>
            <person name="Looney B."/>
            <person name="Miyauchi S."/>
            <person name="Morin E."/>
            <person name="Drula E."/>
            <person name="Courty P.E."/>
            <person name="Kohler A."/>
            <person name="Kuo A."/>
            <person name="LaButti K."/>
            <person name="Pangilinan J."/>
            <person name="Lipzen A."/>
            <person name="Riley R."/>
            <person name="Andreopoulos W."/>
            <person name="He G."/>
            <person name="Johnson J."/>
            <person name="Nolan M."/>
            <person name="Tritt A."/>
            <person name="Barry K.W."/>
            <person name="Grigoriev I.V."/>
            <person name="Nagy L.G."/>
            <person name="Hibbett D."/>
            <person name="Henrissat B."/>
            <person name="Matheny P.B."/>
            <person name="Labbe J."/>
            <person name="Martin F.M."/>
        </authorList>
    </citation>
    <scope>NUCLEOTIDE SEQUENCE</scope>
    <source>
        <strain evidence="1">FP105234-sp</strain>
    </source>
</reference>
<protein>
    <submittedName>
        <fullName evidence="1">SET domain-containing protein</fullName>
    </submittedName>
</protein>